<dbReference type="PANTHER" id="PTHR38695">
    <property type="entry name" value="AMINO ACID PERMEASE_ SLC12A DOMAIN-CONTAINING PROTEIN"/>
    <property type="match status" value="1"/>
</dbReference>
<gene>
    <name evidence="2" type="ORF">BDV40DRAFT_267356</name>
</gene>
<dbReference type="Pfam" id="PF17648">
    <property type="entry name" value="Luciferase"/>
    <property type="match status" value="1"/>
</dbReference>
<sequence length="278" mass="31146">MTSLLEKASTFFSSHISQFRLLVQSGNHTRVVIISALSAMVVAITLPRMYRDYRTFISYGPGGVPYNLIGWFAASVILPPWGREMFSTGVYEKKIAAGETTSYLGDEWYDMRKRDRRPQVGPHIVPQRQITEFPSEEIKEKLNRNFYAFANRNQHLVGLAASKLELHADALFLADGLVPTPAAQQLRGEIAHIHRLKDFSLHLTLAPADCKKVIEAGWGQRHKLSGVQVPKALFGGKVISLPSEYVLIYAPRTEEETAFVVEIVVASVKYMTGSLEVR</sequence>
<dbReference type="Proteomes" id="UP000326950">
    <property type="component" value="Unassembled WGS sequence"/>
</dbReference>
<feature type="domain" description="Luciferase" evidence="1">
    <location>
        <begin position="187"/>
        <end position="267"/>
    </location>
</feature>
<keyword evidence="3" id="KW-1185">Reference proteome</keyword>
<reference evidence="2 3" key="1">
    <citation type="submission" date="2019-04" db="EMBL/GenBank/DDBJ databases">
        <title>Friends and foes A comparative genomics study of 23 Aspergillus species from section Flavi.</title>
        <authorList>
            <consortium name="DOE Joint Genome Institute"/>
            <person name="Kjaerbolling I."/>
            <person name="Vesth T."/>
            <person name="Frisvad J.C."/>
            <person name="Nybo J.L."/>
            <person name="Theobald S."/>
            <person name="Kildgaard S."/>
            <person name="Isbrandt T."/>
            <person name="Kuo A."/>
            <person name="Sato A."/>
            <person name="Lyhne E.K."/>
            <person name="Kogle M.E."/>
            <person name="Wiebenga A."/>
            <person name="Kun R.S."/>
            <person name="Lubbers R.J."/>
            <person name="Makela M.R."/>
            <person name="Barry K."/>
            <person name="Chovatia M."/>
            <person name="Clum A."/>
            <person name="Daum C."/>
            <person name="Haridas S."/>
            <person name="He G."/>
            <person name="LaButti K."/>
            <person name="Lipzen A."/>
            <person name="Mondo S."/>
            <person name="Riley R."/>
            <person name="Salamov A."/>
            <person name="Simmons B.A."/>
            <person name="Magnuson J.K."/>
            <person name="Henrissat B."/>
            <person name="Mortensen U.H."/>
            <person name="Larsen T.O."/>
            <person name="Devries R.P."/>
            <person name="Grigoriev I.V."/>
            <person name="Machida M."/>
            <person name="Baker S.E."/>
            <person name="Andersen M.R."/>
        </authorList>
    </citation>
    <scope>NUCLEOTIDE SEQUENCE [LARGE SCALE GENOMIC DNA]</scope>
    <source>
        <strain evidence="2 3">CBS 117626</strain>
    </source>
</reference>
<dbReference type="AlphaFoldDB" id="A0A5N6UUD4"/>
<dbReference type="OrthoDB" id="5358398at2759"/>
<dbReference type="InterPro" id="IPR048273">
    <property type="entry name" value="Luciferase"/>
</dbReference>
<evidence type="ECO:0000259" key="1">
    <source>
        <dbReference type="Pfam" id="PF17648"/>
    </source>
</evidence>
<protein>
    <recommendedName>
        <fullName evidence="1">Luciferase domain-containing protein</fullName>
    </recommendedName>
</protein>
<dbReference type="PANTHER" id="PTHR38695:SF1">
    <property type="entry name" value="AMINO ACID PERMEASE_ SLC12A DOMAIN-CONTAINING PROTEIN"/>
    <property type="match status" value="1"/>
</dbReference>
<dbReference type="EMBL" id="ML738639">
    <property type="protein sequence ID" value="KAE8161661.1"/>
    <property type="molecule type" value="Genomic_DNA"/>
</dbReference>
<name>A0A5N6UUD4_ASPTM</name>
<organism evidence="2 3">
    <name type="scientific">Aspergillus tamarii</name>
    <dbReference type="NCBI Taxonomy" id="41984"/>
    <lineage>
        <taxon>Eukaryota</taxon>
        <taxon>Fungi</taxon>
        <taxon>Dikarya</taxon>
        <taxon>Ascomycota</taxon>
        <taxon>Pezizomycotina</taxon>
        <taxon>Eurotiomycetes</taxon>
        <taxon>Eurotiomycetidae</taxon>
        <taxon>Eurotiales</taxon>
        <taxon>Aspergillaceae</taxon>
        <taxon>Aspergillus</taxon>
        <taxon>Aspergillus subgen. Circumdati</taxon>
    </lineage>
</organism>
<dbReference type="InterPro" id="IPR040841">
    <property type="entry name" value="Luciferase_dom"/>
</dbReference>
<evidence type="ECO:0000313" key="3">
    <source>
        <dbReference type="Proteomes" id="UP000326950"/>
    </source>
</evidence>
<proteinExistence type="predicted"/>
<evidence type="ECO:0000313" key="2">
    <source>
        <dbReference type="EMBL" id="KAE8161661.1"/>
    </source>
</evidence>
<accession>A0A5N6UUD4</accession>